<feature type="compositionally biased region" description="Polar residues" evidence="1">
    <location>
        <begin position="283"/>
        <end position="312"/>
    </location>
</feature>
<evidence type="ECO:0000256" key="1">
    <source>
        <dbReference type="SAM" id="MobiDB-lite"/>
    </source>
</evidence>
<name>A0A2P5HFF1_DIAHE</name>
<dbReference type="OrthoDB" id="4490227at2759"/>
<keyword evidence="2" id="KW-0732">Signal</keyword>
<feature type="signal peptide" evidence="2">
    <location>
        <begin position="1"/>
        <end position="28"/>
    </location>
</feature>
<keyword evidence="4" id="KW-1185">Reference proteome</keyword>
<sequence>MILTGNSPSASKSLAGLLPLFFTASTLAQRVSLPSDIAVSLVFPRNDTYNPADRRLSVEPGDFGSVSFGSEDYYIYKDGSTSLSRNWGLGVAAGGFEGAYSLEWDFVFLRNCSDEGGALQSEGGQTAFSGRSTFSVAPGESPGIREQLEECPIPGGVIGVEANLDGCPRLGGAEQEESDRCDVEVPDAIISNVVALMAASGSPEQPGAQPIPGVPLPGGPTGVTTVIGYPHDDPDDHNDTETDRGTATHRPPRPTSPSPAIPPPTTTTTSSSRLSAPSEGRPSASSTGRASGQPSGQPTGQPIATPTTVVGS</sequence>
<organism evidence="3 4">
    <name type="scientific">Diaporthe helianthi</name>
    <dbReference type="NCBI Taxonomy" id="158607"/>
    <lineage>
        <taxon>Eukaryota</taxon>
        <taxon>Fungi</taxon>
        <taxon>Dikarya</taxon>
        <taxon>Ascomycota</taxon>
        <taxon>Pezizomycotina</taxon>
        <taxon>Sordariomycetes</taxon>
        <taxon>Sordariomycetidae</taxon>
        <taxon>Diaporthales</taxon>
        <taxon>Diaporthaceae</taxon>
        <taxon>Diaporthe</taxon>
    </lineage>
</organism>
<dbReference type="InParanoid" id="A0A2P5HFF1"/>
<feature type="compositionally biased region" description="Basic and acidic residues" evidence="1">
    <location>
        <begin position="230"/>
        <end position="246"/>
    </location>
</feature>
<dbReference type="AlphaFoldDB" id="A0A2P5HFF1"/>
<dbReference type="Proteomes" id="UP000094444">
    <property type="component" value="Unassembled WGS sequence"/>
</dbReference>
<comment type="caution">
    <text evidence="3">The sequence shown here is derived from an EMBL/GenBank/DDBJ whole genome shotgun (WGS) entry which is preliminary data.</text>
</comment>
<feature type="compositionally biased region" description="Low complexity" evidence="1">
    <location>
        <begin position="266"/>
        <end position="278"/>
    </location>
</feature>
<proteinExistence type="predicted"/>
<accession>A0A2P5HFF1</accession>
<feature type="chain" id="PRO_5015157463" evidence="2">
    <location>
        <begin position="29"/>
        <end position="312"/>
    </location>
</feature>
<evidence type="ECO:0000256" key="2">
    <source>
        <dbReference type="SAM" id="SignalP"/>
    </source>
</evidence>
<protein>
    <submittedName>
        <fullName evidence="3">Uncharacterized protein</fullName>
    </submittedName>
</protein>
<gene>
    <name evidence="3" type="ORF">DHEL01_v212630</name>
</gene>
<reference evidence="3" key="1">
    <citation type="submission" date="2017-09" db="EMBL/GenBank/DDBJ databases">
        <title>Polyketide synthases of a Diaporthe helianthi virulent isolate.</title>
        <authorList>
            <person name="Baroncelli R."/>
        </authorList>
    </citation>
    <scope>NUCLEOTIDE SEQUENCE [LARGE SCALE GENOMIC DNA]</scope>
    <source>
        <strain evidence="3">7/96</strain>
    </source>
</reference>
<dbReference type="EMBL" id="MAVT02002841">
    <property type="protein sequence ID" value="POS68977.1"/>
    <property type="molecule type" value="Genomic_DNA"/>
</dbReference>
<evidence type="ECO:0000313" key="4">
    <source>
        <dbReference type="Proteomes" id="UP000094444"/>
    </source>
</evidence>
<feature type="compositionally biased region" description="Pro residues" evidence="1">
    <location>
        <begin position="253"/>
        <end position="265"/>
    </location>
</feature>
<evidence type="ECO:0000313" key="3">
    <source>
        <dbReference type="EMBL" id="POS68977.1"/>
    </source>
</evidence>
<feature type="region of interest" description="Disordered" evidence="1">
    <location>
        <begin position="201"/>
        <end position="312"/>
    </location>
</feature>